<proteinExistence type="predicted"/>
<dbReference type="EMBL" id="BAAAPU010000007">
    <property type="protein sequence ID" value="GAA1979817.1"/>
    <property type="molecule type" value="Genomic_DNA"/>
</dbReference>
<feature type="region of interest" description="Disordered" evidence="1">
    <location>
        <begin position="1"/>
        <end position="26"/>
    </location>
</feature>
<dbReference type="RefSeq" id="WP_344061513.1">
    <property type="nucleotide sequence ID" value="NZ_BAAAPU010000007.1"/>
</dbReference>
<comment type="caution">
    <text evidence="2">The sequence shown here is derived from an EMBL/GenBank/DDBJ whole genome shotgun (WGS) entry which is preliminary data.</text>
</comment>
<feature type="compositionally biased region" description="Low complexity" evidence="1">
    <location>
        <begin position="8"/>
        <end position="19"/>
    </location>
</feature>
<reference evidence="2 3" key="1">
    <citation type="journal article" date="2019" name="Int. J. Syst. Evol. Microbiol.">
        <title>The Global Catalogue of Microorganisms (GCM) 10K type strain sequencing project: providing services to taxonomists for standard genome sequencing and annotation.</title>
        <authorList>
            <consortium name="The Broad Institute Genomics Platform"/>
            <consortium name="The Broad Institute Genome Sequencing Center for Infectious Disease"/>
            <person name="Wu L."/>
            <person name="Ma J."/>
        </authorList>
    </citation>
    <scope>NUCLEOTIDE SEQUENCE [LARGE SCALE GENOMIC DNA]</scope>
    <source>
        <strain evidence="2 3">JCM 15628</strain>
    </source>
</reference>
<sequence length="78" mass="8126">MDSLSPGTTASDSSSQTASELHNASVDEDAALQGACAQVHLPTGSMCIKHHGHEGSCDFVGPGEADDRLAERKTAEDW</sequence>
<evidence type="ECO:0000256" key="1">
    <source>
        <dbReference type="SAM" id="MobiDB-lite"/>
    </source>
</evidence>
<accession>A0ABN2S480</accession>
<protein>
    <submittedName>
        <fullName evidence="2">Uncharacterized protein</fullName>
    </submittedName>
</protein>
<evidence type="ECO:0000313" key="3">
    <source>
        <dbReference type="Proteomes" id="UP001500013"/>
    </source>
</evidence>
<keyword evidence="3" id="KW-1185">Reference proteome</keyword>
<feature type="compositionally biased region" description="Basic and acidic residues" evidence="1">
    <location>
        <begin position="65"/>
        <end position="78"/>
    </location>
</feature>
<feature type="region of interest" description="Disordered" evidence="1">
    <location>
        <begin position="59"/>
        <end position="78"/>
    </location>
</feature>
<evidence type="ECO:0000313" key="2">
    <source>
        <dbReference type="EMBL" id="GAA1979817.1"/>
    </source>
</evidence>
<gene>
    <name evidence="2" type="ORF">GCM10009817_20610</name>
</gene>
<name>A0ABN2S480_9MICO</name>
<dbReference type="Proteomes" id="UP001500013">
    <property type="component" value="Unassembled WGS sequence"/>
</dbReference>
<organism evidence="2 3">
    <name type="scientific">Terrabacter lapilli</name>
    <dbReference type="NCBI Taxonomy" id="436231"/>
    <lineage>
        <taxon>Bacteria</taxon>
        <taxon>Bacillati</taxon>
        <taxon>Actinomycetota</taxon>
        <taxon>Actinomycetes</taxon>
        <taxon>Micrococcales</taxon>
        <taxon>Intrasporangiaceae</taxon>
        <taxon>Terrabacter</taxon>
    </lineage>
</organism>